<protein>
    <submittedName>
        <fullName evidence="2">Uncharacterized protein</fullName>
    </submittedName>
</protein>
<dbReference type="EMBL" id="SRLO01002276">
    <property type="protein sequence ID" value="TNN33323.1"/>
    <property type="molecule type" value="Genomic_DNA"/>
</dbReference>
<feature type="region of interest" description="Disordered" evidence="1">
    <location>
        <begin position="252"/>
        <end position="271"/>
    </location>
</feature>
<gene>
    <name evidence="2" type="ORF">EYF80_056518</name>
</gene>
<feature type="compositionally biased region" description="Low complexity" evidence="1">
    <location>
        <begin position="94"/>
        <end position="115"/>
    </location>
</feature>
<feature type="region of interest" description="Disordered" evidence="1">
    <location>
        <begin position="72"/>
        <end position="116"/>
    </location>
</feature>
<keyword evidence="3" id="KW-1185">Reference proteome</keyword>
<evidence type="ECO:0000313" key="3">
    <source>
        <dbReference type="Proteomes" id="UP000314294"/>
    </source>
</evidence>
<evidence type="ECO:0000313" key="2">
    <source>
        <dbReference type="EMBL" id="TNN33323.1"/>
    </source>
</evidence>
<dbReference type="AlphaFoldDB" id="A0A4Z2EX38"/>
<accession>A0A4Z2EX38</accession>
<comment type="caution">
    <text evidence="2">The sequence shown here is derived from an EMBL/GenBank/DDBJ whole genome shotgun (WGS) entry which is preliminary data.</text>
</comment>
<feature type="compositionally biased region" description="Basic and acidic residues" evidence="1">
    <location>
        <begin position="260"/>
        <end position="271"/>
    </location>
</feature>
<sequence length="271" mass="28695">MTITIIKSGCVDQFTEEHGEDDESSQRTTGSRIYCSSHEVREEEVLKPRRTSGSHRQPWRLVRLHVPLRPRGSVPVTLNREPAGTSSVLPHAWSHSSSTSAENSSSGSDGRTGSSVCSASTLANTMIWASSARHASVCCLQSRGSWQPETPSGPAAARTSAKRTHMIPGTRALRLRVTPCASSAGAHGKLDHNGRAGPGAGPWAGPELDPELDPELVPELVPGLVLSWSLGWTLCAPPPAVITEISGSVRSAASKVSEGVQKESEGVQKES</sequence>
<name>A0A4Z2EX38_9TELE</name>
<dbReference type="Proteomes" id="UP000314294">
    <property type="component" value="Unassembled WGS sequence"/>
</dbReference>
<organism evidence="2 3">
    <name type="scientific">Liparis tanakae</name>
    <name type="common">Tanaka's snailfish</name>
    <dbReference type="NCBI Taxonomy" id="230148"/>
    <lineage>
        <taxon>Eukaryota</taxon>
        <taxon>Metazoa</taxon>
        <taxon>Chordata</taxon>
        <taxon>Craniata</taxon>
        <taxon>Vertebrata</taxon>
        <taxon>Euteleostomi</taxon>
        <taxon>Actinopterygii</taxon>
        <taxon>Neopterygii</taxon>
        <taxon>Teleostei</taxon>
        <taxon>Neoteleostei</taxon>
        <taxon>Acanthomorphata</taxon>
        <taxon>Eupercaria</taxon>
        <taxon>Perciformes</taxon>
        <taxon>Cottioidei</taxon>
        <taxon>Cottales</taxon>
        <taxon>Liparidae</taxon>
        <taxon>Liparis</taxon>
    </lineage>
</organism>
<reference evidence="2 3" key="1">
    <citation type="submission" date="2019-03" db="EMBL/GenBank/DDBJ databases">
        <title>First draft genome of Liparis tanakae, snailfish: a comprehensive survey of snailfish specific genes.</title>
        <authorList>
            <person name="Kim W."/>
            <person name="Song I."/>
            <person name="Jeong J.-H."/>
            <person name="Kim D."/>
            <person name="Kim S."/>
            <person name="Ryu S."/>
            <person name="Song J.Y."/>
            <person name="Lee S.K."/>
        </authorList>
    </citation>
    <scope>NUCLEOTIDE SEQUENCE [LARGE SCALE GENOMIC DNA]</scope>
    <source>
        <tissue evidence="2">Muscle</tissue>
    </source>
</reference>
<evidence type="ECO:0000256" key="1">
    <source>
        <dbReference type="SAM" id="MobiDB-lite"/>
    </source>
</evidence>
<feature type="region of interest" description="Disordered" evidence="1">
    <location>
        <begin position="144"/>
        <end position="166"/>
    </location>
</feature>
<proteinExistence type="predicted"/>
<feature type="region of interest" description="Disordered" evidence="1">
    <location>
        <begin position="183"/>
        <end position="208"/>
    </location>
</feature>